<name>A0A7R9D216_TIMCR</name>
<feature type="compositionally biased region" description="Pro residues" evidence="1">
    <location>
        <begin position="278"/>
        <end position="290"/>
    </location>
</feature>
<gene>
    <name evidence="2" type="ORF">TCEB3V08_LOCUS8150</name>
</gene>
<accession>A0A7R9D216</accession>
<reference evidence="2" key="1">
    <citation type="submission" date="2020-11" db="EMBL/GenBank/DDBJ databases">
        <authorList>
            <person name="Tran Van P."/>
        </authorList>
    </citation>
    <scope>NUCLEOTIDE SEQUENCE</scope>
</reference>
<feature type="compositionally biased region" description="Basic residues" evidence="1">
    <location>
        <begin position="122"/>
        <end position="132"/>
    </location>
</feature>
<sequence length="355" mass="40631">MHIQLSHAYSSISQYEMNMSHTLSSSAPKVSSHSGRVKLQPASQNYFELTNPQMSLRLFGYAKPVSDKEAMGTFQAVHWGSVIITEQQKGTKQNERKNDAEEMIKTKRQKEKEILWRDDEKHKRRGSKRKKDASKETTKTQFISRAPRGQNKSNFNEGRKICVLKEVQLKEGGRQFPHKCAQPRFEPLSSLVTGDPVDSRPRPHDHRRQISIGWRNSLPSLSWECGGREKRAGRGFRGRVVTGVDQKTGEGWVRHTDDTACTRIHFFRYHIIILSTTPPPQHPSLTPPAPNLATTSRPNRTDHLPELERLYVKERKLLLPSEAQLISLLARGLGVKGKRKHLRYVRNVCSAFVFE</sequence>
<proteinExistence type="predicted"/>
<evidence type="ECO:0000313" key="2">
    <source>
        <dbReference type="EMBL" id="CAD7405767.1"/>
    </source>
</evidence>
<organism evidence="2">
    <name type="scientific">Timema cristinae</name>
    <name type="common">Walking stick</name>
    <dbReference type="NCBI Taxonomy" id="61476"/>
    <lineage>
        <taxon>Eukaryota</taxon>
        <taxon>Metazoa</taxon>
        <taxon>Ecdysozoa</taxon>
        <taxon>Arthropoda</taxon>
        <taxon>Hexapoda</taxon>
        <taxon>Insecta</taxon>
        <taxon>Pterygota</taxon>
        <taxon>Neoptera</taxon>
        <taxon>Polyneoptera</taxon>
        <taxon>Phasmatodea</taxon>
        <taxon>Timematodea</taxon>
        <taxon>Timematoidea</taxon>
        <taxon>Timematidae</taxon>
        <taxon>Timema</taxon>
    </lineage>
</organism>
<dbReference type="EMBL" id="OC319564">
    <property type="protein sequence ID" value="CAD7405767.1"/>
    <property type="molecule type" value="Genomic_DNA"/>
</dbReference>
<feature type="region of interest" description="Disordered" evidence="1">
    <location>
        <begin position="87"/>
        <end position="154"/>
    </location>
</feature>
<dbReference type="AlphaFoldDB" id="A0A7R9D216"/>
<protein>
    <submittedName>
        <fullName evidence="2">Uncharacterized protein</fullName>
    </submittedName>
</protein>
<evidence type="ECO:0000256" key="1">
    <source>
        <dbReference type="SAM" id="MobiDB-lite"/>
    </source>
</evidence>
<feature type="region of interest" description="Disordered" evidence="1">
    <location>
        <begin position="278"/>
        <end position="300"/>
    </location>
</feature>
<feature type="compositionally biased region" description="Basic and acidic residues" evidence="1">
    <location>
        <begin position="92"/>
        <end position="121"/>
    </location>
</feature>